<dbReference type="PANTHER" id="PTHR40730:SF3">
    <property type="entry name" value="HTH CRO_C1-TYPE DOMAIN-CONTAINING PROTEIN"/>
    <property type="match status" value="1"/>
</dbReference>
<organism evidence="1 2">
    <name type="scientific">Zestosphaera tikiterensis</name>
    <dbReference type="NCBI Taxonomy" id="1973259"/>
    <lineage>
        <taxon>Archaea</taxon>
        <taxon>Thermoproteota</taxon>
        <taxon>Thermoprotei</taxon>
        <taxon>Desulfurococcales</taxon>
        <taxon>Desulfurococcaceae</taxon>
        <taxon>Zestosphaera</taxon>
    </lineage>
</organism>
<gene>
    <name evidence="1" type="ORF">B7O98_06450</name>
</gene>
<dbReference type="Proteomes" id="UP000244093">
    <property type="component" value="Unassembled WGS sequence"/>
</dbReference>
<dbReference type="AlphaFoldDB" id="A0A2R7Y452"/>
<proteinExistence type="predicted"/>
<accession>A0A2R7Y452</accession>
<name>A0A2R7Y452_9CREN</name>
<dbReference type="PANTHER" id="PTHR40730">
    <property type="entry name" value="TRANSCRIPTIONAL REGULATOR PROTEIN-LIKE PROTEIN"/>
    <property type="match status" value="1"/>
</dbReference>
<reference evidence="1 2" key="1">
    <citation type="journal article" date="2018" name="Syst. Appl. Microbiol.">
        <title>A new symbiotic nanoarchaeote (Candidatus Nanoclepta minutus) and its host (Zestosphaera tikiterensis gen. nov., sp. nov.) from a New Zealand hot spring.</title>
        <authorList>
            <person name="St John E."/>
            <person name="Liu Y."/>
            <person name="Podar M."/>
            <person name="Stott M.B."/>
            <person name="Meneghin J."/>
            <person name="Chen Z."/>
            <person name="Lagutin K."/>
            <person name="Mitchell K."/>
            <person name="Reysenbach A.L."/>
        </authorList>
    </citation>
    <scope>NUCLEOTIDE SEQUENCE [LARGE SCALE GENOMIC DNA]</scope>
    <source>
        <strain evidence="1">NZ3</strain>
    </source>
</reference>
<dbReference type="EMBL" id="NBVN01000004">
    <property type="protein sequence ID" value="PUA32298.1"/>
    <property type="molecule type" value="Genomic_DNA"/>
</dbReference>
<evidence type="ECO:0008006" key="3">
    <source>
        <dbReference type="Google" id="ProtNLM"/>
    </source>
</evidence>
<sequence length="113" mass="13118">MRRTPCEVSVREVVPAVRAALSIMLVRERGLSVYKAAKILDVAPAAVSNYLSARRSREEYVEKLLKDEKYSKDLREFTEKLLKEEAQAGDVICYFCRKLLKEEELECPHEQRK</sequence>
<protein>
    <recommendedName>
        <fullName evidence="3">Transcriptional regulator</fullName>
    </recommendedName>
</protein>
<evidence type="ECO:0000313" key="1">
    <source>
        <dbReference type="EMBL" id="PUA32298.1"/>
    </source>
</evidence>
<comment type="caution">
    <text evidence="1">The sequence shown here is derived from an EMBL/GenBank/DDBJ whole genome shotgun (WGS) entry which is preliminary data.</text>
</comment>
<evidence type="ECO:0000313" key="2">
    <source>
        <dbReference type="Proteomes" id="UP000244093"/>
    </source>
</evidence>